<dbReference type="Proteomes" id="UP001497472">
    <property type="component" value="Unassembled WGS sequence"/>
</dbReference>
<dbReference type="Gene3D" id="3.40.50.1460">
    <property type="match status" value="1"/>
</dbReference>
<evidence type="ECO:0000256" key="1">
    <source>
        <dbReference type="ARBA" id="ARBA00010134"/>
    </source>
</evidence>
<evidence type="ECO:0000259" key="3">
    <source>
        <dbReference type="PROSITE" id="PS50207"/>
    </source>
</evidence>
<dbReference type="PROSITE" id="PS50207">
    <property type="entry name" value="CASPASE_P10"/>
    <property type="match status" value="1"/>
</dbReference>
<gene>
    <name evidence="5" type="ORF">LNINA_LOCUS8840</name>
</gene>
<dbReference type="GO" id="GO:0006915">
    <property type="term" value="P:apoptotic process"/>
    <property type="evidence" value="ECO:0007669"/>
    <property type="project" value="TreeGrafter"/>
</dbReference>
<dbReference type="PANTHER" id="PTHR10454:SF232">
    <property type="entry name" value="AT03047P-RELATED"/>
    <property type="match status" value="1"/>
</dbReference>
<dbReference type="AlphaFoldDB" id="A0AAV1JLL0"/>
<dbReference type="GO" id="GO:0043525">
    <property type="term" value="P:positive regulation of neuron apoptotic process"/>
    <property type="evidence" value="ECO:0007669"/>
    <property type="project" value="TreeGrafter"/>
</dbReference>
<sequence length="276" mass="32137">MGETEADINIFGRSRGNSSLNTVIRDKPVFNPNDLYYDMSGKKYLHIFNHYEYQKTRYFKNKKPSTREGTQNDVSRLTEVFENLGFEVTPYDDKEYQQIIDIITEITIKDNRDTSCLFFAFLTHGNIGGDLYAADQPYQFKDVLGLLEHGHESLVAKPKVIFVQACRGNQMDDGKKIELDGPCASYLIPTHADFLILYSTVEDHRSYRDTNGSFMIQDLCEVIHTYHKSWDLLQLLTLVHRSVAYKRSTYTPRVMSRHNKKQMPETKYTLTKFLRL</sequence>
<dbReference type="PRINTS" id="PR00376">
    <property type="entry name" value="IL1BCENZYME"/>
</dbReference>
<dbReference type="InterPro" id="IPR002398">
    <property type="entry name" value="Pept_C14"/>
</dbReference>
<keyword evidence="6" id="KW-1185">Reference proteome</keyword>
<dbReference type="GO" id="GO:0005737">
    <property type="term" value="C:cytoplasm"/>
    <property type="evidence" value="ECO:0007669"/>
    <property type="project" value="TreeGrafter"/>
</dbReference>
<evidence type="ECO:0000313" key="5">
    <source>
        <dbReference type="EMBL" id="CAK1549555.1"/>
    </source>
</evidence>
<feature type="domain" description="Caspase family p10" evidence="3">
    <location>
        <begin position="184"/>
        <end position="276"/>
    </location>
</feature>
<dbReference type="Pfam" id="PF00656">
    <property type="entry name" value="Peptidase_C14"/>
    <property type="match status" value="1"/>
</dbReference>
<dbReference type="InterPro" id="IPR011600">
    <property type="entry name" value="Pept_C14_caspase"/>
</dbReference>
<evidence type="ECO:0000313" key="6">
    <source>
        <dbReference type="Proteomes" id="UP001497472"/>
    </source>
</evidence>
<dbReference type="GO" id="GO:0004197">
    <property type="term" value="F:cysteine-type endopeptidase activity"/>
    <property type="evidence" value="ECO:0007669"/>
    <property type="project" value="InterPro"/>
</dbReference>
<organism evidence="5 6">
    <name type="scientific">Leptosia nina</name>
    <dbReference type="NCBI Taxonomy" id="320188"/>
    <lineage>
        <taxon>Eukaryota</taxon>
        <taxon>Metazoa</taxon>
        <taxon>Ecdysozoa</taxon>
        <taxon>Arthropoda</taxon>
        <taxon>Hexapoda</taxon>
        <taxon>Insecta</taxon>
        <taxon>Pterygota</taxon>
        <taxon>Neoptera</taxon>
        <taxon>Endopterygota</taxon>
        <taxon>Lepidoptera</taxon>
        <taxon>Glossata</taxon>
        <taxon>Ditrysia</taxon>
        <taxon>Papilionoidea</taxon>
        <taxon>Pieridae</taxon>
        <taxon>Pierinae</taxon>
        <taxon>Leptosia</taxon>
    </lineage>
</organism>
<dbReference type="EMBL" id="CAVLEF010000040">
    <property type="protein sequence ID" value="CAK1549555.1"/>
    <property type="molecule type" value="Genomic_DNA"/>
</dbReference>
<dbReference type="PANTHER" id="PTHR10454">
    <property type="entry name" value="CASPASE"/>
    <property type="match status" value="1"/>
</dbReference>
<evidence type="ECO:0000256" key="2">
    <source>
        <dbReference type="RuleBase" id="RU003971"/>
    </source>
</evidence>
<proteinExistence type="inferred from homology"/>
<accession>A0AAV1JLL0</accession>
<dbReference type="InterPro" id="IPR002138">
    <property type="entry name" value="Pept_C14_p10"/>
</dbReference>
<name>A0AAV1JLL0_9NEOP</name>
<dbReference type="InterPro" id="IPR001309">
    <property type="entry name" value="Pept_C14_p20"/>
</dbReference>
<reference evidence="5 6" key="1">
    <citation type="submission" date="2023-11" db="EMBL/GenBank/DDBJ databases">
        <authorList>
            <person name="Okamura Y."/>
        </authorList>
    </citation>
    <scope>NUCLEOTIDE SEQUENCE [LARGE SCALE GENOMIC DNA]</scope>
</reference>
<dbReference type="SUPFAM" id="SSF52129">
    <property type="entry name" value="Caspase-like"/>
    <property type="match status" value="1"/>
</dbReference>
<dbReference type="PROSITE" id="PS50208">
    <property type="entry name" value="CASPASE_P20"/>
    <property type="match status" value="1"/>
</dbReference>
<dbReference type="InterPro" id="IPR015917">
    <property type="entry name" value="Pept_C14A"/>
</dbReference>
<feature type="domain" description="Caspase family p20" evidence="4">
    <location>
        <begin position="47"/>
        <end position="170"/>
    </location>
</feature>
<evidence type="ECO:0000259" key="4">
    <source>
        <dbReference type="PROSITE" id="PS50208"/>
    </source>
</evidence>
<dbReference type="InterPro" id="IPR033139">
    <property type="entry name" value="Caspase_cys_AS"/>
</dbReference>
<comment type="caution">
    <text evidence="5">The sequence shown here is derived from an EMBL/GenBank/DDBJ whole genome shotgun (WGS) entry which is preliminary data.</text>
</comment>
<dbReference type="SMART" id="SM00115">
    <property type="entry name" value="CASc"/>
    <property type="match status" value="1"/>
</dbReference>
<dbReference type="GO" id="GO:0006508">
    <property type="term" value="P:proteolysis"/>
    <property type="evidence" value="ECO:0007669"/>
    <property type="project" value="InterPro"/>
</dbReference>
<dbReference type="PROSITE" id="PS01122">
    <property type="entry name" value="CASPASE_CYS"/>
    <property type="match status" value="1"/>
</dbReference>
<dbReference type="InterPro" id="IPR029030">
    <property type="entry name" value="Caspase-like_dom_sf"/>
</dbReference>
<comment type="similarity">
    <text evidence="1 2">Belongs to the peptidase C14A family.</text>
</comment>
<protein>
    <submittedName>
        <fullName evidence="5">Uncharacterized protein</fullName>
    </submittedName>
</protein>